<dbReference type="EMBL" id="PVZF01000003">
    <property type="protein sequence ID" value="PRY16918.1"/>
    <property type="molecule type" value="Genomic_DNA"/>
</dbReference>
<organism evidence="2 3">
    <name type="scientific">Kineococcus rhizosphaerae</name>
    <dbReference type="NCBI Taxonomy" id="559628"/>
    <lineage>
        <taxon>Bacteria</taxon>
        <taxon>Bacillati</taxon>
        <taxon>Actinomycetota</taxon>
        <taxon>Actinomycetes</taxon>
        <taxon>Kineosporiales</taxon>
        <taxon>Kineosporiaceae</taxon>
        <taxon>Kineococcus</taxon>
    </lineage>
</organism>
<dbReference type="Proteomes" id="UP000238083">
    <property type="component" value="Unassembled WGS sequence"/>
</dbReference>
<sequence length="92" mass="9422">MSEQSSDQSTDQVDVYDNAEVRAVQDGGSRENARASDSGPVPSPARDPQDPLGLQDDVADGTGQGDPTAGVRISPEDAAQAVPADDGPEGTR</sequence>
<evidence type="ECO:0000313" key="2">
    <source>
        <dbReference type="EMBL" id="PRY16918.1"/>
    </source>
</evidence>
<dbReference type="RefSeq" id="WP_106209242.1">
    <property type="nucleotide sequence ID" value="NZ_PVZF01000003.1"/>
</dbReference>
<proteinExistence type="predicted"/>
<comment type="caution">
    <text evidence="2">The sequence shown here is derived from an EMBL/GenBank/DDBJ whole genome shotgun (WGS) entry which is preliminary data.</text>
</comment>
<evidence type="ECO:0000256" key="1">
    <source>
        <dbReference type="SAM" id="MobiDB-lite"/>
    </source>
</evidence>
<protein>
    <submittedName>
        <fullName evidence="2">Uncharacterized protein</fullName>
    </submittedName>
</protein>
<feature type="compositionally biased region" description="Polar residues" evidence="1">
    <location>
        <begin position="1"/>
        <end position="12"/>
    </location>
</feature>
<dbReference type="OrthoDB" id="5191625at2"/>
<keyword evidence="3" id="KW-1185">Reference proteome</keyword>
<feature type="region of interest" description="Disordered" evidence="1">
    <location>
        <begin position="1"/>
        <end position="92"/>
    </location>
</feature>
<accession>A0A2T0R6X9</accession>
<gene>
    <name evidence="2" type="ORF">CLV37_103351</name>
</gene>
<name>A0A2T0R6X9_9ACTN</name>
<dbReference type="AlphaFoldDB" id="A0A2T0R6X9"/>
<reference evidence="2 3" key="1">
    <citation type="submission" date="2018-03" db="EMBL/GenBank/DDBJ databases">
        <title>Genomic Encyclopedia of Archaeal and Bacterial Type Strains, Phase II (KMG-II): from individual species to whole genera.</title>
        <authorList>
            <person name="Goeker M."/>
        </authorList>
    </citation>
    <scope>NUCLEOTIDE SEQUENCE [LARGE SCALE GENOMIC DNA]</scope>
    <source>
        <strain evidence="2 3">DSM 19711</strain>
    </source>
</reference>
<evidence type="ECO:0000313" key="3">
    <source>
        <dbReference type="Proteomes" id="UP000238083"/>
    </source>
</evidence>